<keyword evidence="1" id="KW-0479">Metal-binding</keyword>
<dbReference type="KEGG" id="pavi:110756635"/>
<dbReference type="RefSeq" id="XP_021813767.1">
    <property type="nucleotide sequence ID" value="XM_021958075.1"/>
</dbReference>
<dbReference type="Pfam" id="PF00168">
    <property type="entry name" value="C2"/>
    <property type="match status" value="1"/>
</dbReference>
<dbReference type="Proteomes" id="UP000515124">
    <property type="component" value="Unplaced"/>
</dbReference>
<evidence type="ECO:0000256" key="1">
    <source>
        <dbReference type="ARBA" id="ARBA00022723"/>
    </source>
</evidence>
<dbReference type="PANTHER" id="PTHR46502:SF15">
    <property type="entry name" value="16 KDA PHLOEM PROTEIN 1"/>
    <property type="match status" value="1"/>
</dbReference>
<sequence>MDPYVLIQYKGQERKSSVAREQGSSPVWNERFTFRAEYPGSGEQYKVTLKIMDKDTFTADDYIGEATIYVKDLLALGVENGTAQLHPLILNFHKRSVDNVLPKKASIPLHNYINYGVY</sequence>
<dbReference type="Gene3D" id="2.60.40.150">
    <property type="entry name" value="C2 domain"/>
    <property type="match status" value="1"/>
</dbReference>
<reference evidence="5" key="1">
    <citation type="submission" date="2025-08" db="UniProtKB">
        <authorList>
            <consortium name="RefSeq"/>
        </authorList>
    </citation>
    <scope>IDENTIFICATION</scope>
</reference>
<dbReference type="GeneID" id="110756635"/>
<name>A0A6P5SHL2_PRUAV</name>
<dbReference type="InterPro" id="IPR035892">
    <property type="entry name" value="C2_domain_sf"/>
</dbReference>
<organism evidence="4 5">
    <name type="scientific">Prunus avium</name>
    <name type="common">Cherry</name>
    <name type="synonym">Cerasus avium</name>
    <dbReference type="NCBI Taxonomy" id="42229"/>
    <lineage>
        <taxon>Eukaryota</taxon>
        <taxon>Viridiplantae</taxon>
        <taxon>Streptophyta</taxon>
        <taxon>Embryophyta</taxon>
        <taxon>Tracheophyta</taxon>
        <taxon>Spermatophyta</taxon>
        <taxon>Magnoliopsida</taxon>
        <taxon>eudicotyledons</taxon>
        <taxon>Gunneridae</taxon>
        <taxon>Pentapetalae</taxon>
        <taxon>rosids</taxon>
        <taxon>fabids</taxon>
        <taxon>Rosales</taxon>
        <taxon>Rosaceae</taxon>
        <taxon>Amygdaloideae</taxon>
        <taxon>Amygdaleae</taxon>
        <taxon>Prunus</taxon>
    </lineage>
</organism>
<evidence type="ECO:0000313" key="5">
    <source>
        <dbReference type="RefSeq" id="XP_021813767.1"/>
    </source>
</evidence>
<dbReference type="PROSITE" id="PS50004">
    <property type="entry name" value="C2"/>
    <property type="match status" value="1"/>
</dbReference>
<evidence type="ECO:0000256" key="2">
    <source>
        <dbReference type="ARBA" id="ARBA00022837"/>
    </source>
</evidence>
<feature type="domain" description="C2" evidence="3">
    <location>
        <begin position="1"/>
        <end position="83"/>
    </location>
</feature>
<dbReference type="PANTHER" id="PTHR46502">
    <property type="entry name" value="C2 DOMAIN-CONTAINING"/>
    <property type="match status" value="1"/>
</dbReference>
<keyword evidence="2" id="KW-0106">Calcium</keyword>
<dbReference type="InterPro" id="IPR000008">
    <property type="entry name" value="C2_dom"/>
</dbReference>
<accession>A0A6P5SHL2</accession>
<dbReference type="AlphaFoldDB" id="A0A6P5SHL2"/>
<evidence type="ECO:0000313" key="4">
    <source>
        <dbReference type="Proteomes" id="UP000515124"/>
    </source>
</evidence>
<dbReference type="SUPFAM" id="SSF49562">
    <property type="entry name" value="C2 domain (Calcium/lipid-binding domain, CaLB)"/>
    <property type="match status" value="1"/>
</dbReference>
<protein>
    <submittedName>
        <fullName evidence="5">Elicitor-responsive protein 1</fullName>
    </submittedName>
</protein>
<gene>
    <name evidence="5" type="primary">LOC110756635</name>
</gene>
<proteinExistence type="predicted"/>
<keyword evidence="4" id="KW-1185">Reference proteome</keyword>
<evidence type="ECO:0000259" key="3">
    <source>
        <dbReference type="PROSITE" id="PS50004"/>
    </source>
</evidence>
<dbReference type="GO" id="GO:0046872">
    <property type="term" value="F:metal ion binding"/>
    <property type="evidence" value="ECO:0007669"/>
    <property type="project" value="UniProtKB-KW"/>
</dbReference>